<dbReference type="EMBL" id="CAADFZ010000087">
    <property type="protein sequence ID" value="VFK66324.1"/>
    <property type="molecule type" value="Genomic_DNA"/>
</dbReference>
<dbReference type="EMBL" id="CAADGD010000088">
    <property type="protein sequence ID" value="VFK71958.1"/>
    <property type="molecule type" value="Genomic_DNA"/>
</dbReference>
<sequence>MMSQFAQDIEKTVRQKALREGEARGEARGEAKLLLRMLPQRFGPLPDEISEQIHRADSSTIENWADRVLNAKSLEEVFSE</sequence>
<evidence type="ECO:0000259" key="1">
    <source>
        <dbReference type="Pfam" id="PF14261"/>
    </source>
</evidence>
<proteinExistence type="predicted"/>
<accession>A0A451AJY3</accession>
<gene>
    <name evidence="2" type="ORF">BECKUNK1418G_GA0071005_108718</name>
    <name evidence="3" type="ORF">BECKUNK1418H_GA0071006_108818</name>
</gene>
<organism evidence="2">
    <name type="scientific">Candidatus Kentrum sp. UNK</name>
    <dbReference type="NCBI Taxonomy" id="2126344"/>
    <lineage>
        <taxon>Bacteria</taxon>
        <taxon>Pseudomonadati</taxon>
        <taxon>Pseudomonadota</taxon>
        <taxon>Gammaproteobacteria</taxon>
        <taxon>Candidatus Kentrum</taxon>
    </lineage>
</organism>
<name>A0A451AJY3_9GAMM</name>
<evidence type="ECO:0000313" key="3">
    <source>
        <dbReference type="EMBL" id="VFK71958.1"/>
    </source>
</evidence>
<evidence type="ECO:0000313" key="2">
    <source>
        <dbReference type="EMBL" id="VFK66324.1"/>
    </source>
</evidence>
<dbReference type="PANTHER" id="PTHR35586">
    <property type="entry name" value="SLL1691 PROTEIN"/>
    <property type="match status" value="1"/>
</dbReference>
<protein>
    <recommendedName>
        <fullName evidence="1">DUF4351 domain-containing protein</fullName>
    </recommendedName>
</protein>
<dbReference type="InterPro" id="IPR025587">
    <property type="entry name" value="DUF4351"/>
</dbReference>
<dbReference type="Pfam" id="PF14261">
    <property type="entry name" value="DUF4351"/>
    <property type="match status" value="1"/>
</dbReference>
<reference evidence="2" key="1">
    <citation type="submission" date="2019-02" db="EMBL/GenBank/DDBJ databases">
        <authorList>
            <person name="Gruber-Vodicka R. H."/>
            <person name="Seah K. B. B."/>
        </authorList>
    </citation>
    <scope>NUCLEOTIDE SEQUENCE</scope>
    <source>
        <strain evidence="3">BECK_BY19</strain>
        <strain evidence="2">BECK_BY8</strain>
    </source>
</reference>
<dbReference type="PANTHER" id="PTHR35586:SF1">
    <property type="entry name" value="SLL1691 PROTEIN"/>
    <property type="match status" value="1"/>
</dbReference>
<dbReference type="AlphaFoldDB" id="A0A451AJY3"/>
<feature type="domain" description="DUF4351" evidence="1">
    <location>
        <begin position="24"/>
        <end position="76"/>
    </location>
</feature>